<evidence type="ECO:0000313" key="1">
    <source>
        <dbReference type="EMBL" id="PKI48142.1"/>
    </source>
</evidence>
<reference evidence="1 2" key="1">
    <citation type="submission" date="2017-11" db="EMBL/GenBank/DDBJ databases">
        <title>De-novo sequencing of pomegranate (Punica granatum L.) genome.</title>
        <authorList>
            <person name="Akparov Z."/>
            <person name="Amiraslanov A."/>
            <person name="Hajiyeva S."/>
            <person name="Abbasov M."/>
            <person name="Kaur K."/>
            <person name="Hamwieh A."/>
            <person name="Solovyev V."/>
            <person name="Salamov A."/>
            <person name="Braich B."/>
            <person name="Kosarev P."/>
            <person name="Mahmoud A."/>
            <person name="Hajiyev E."/>
            <person name="Babayeva S."/>
            <person name="Izzatullayeva V."/>
            <person name="Mammadov A."/>
            <person name="Mammadov A."/>
            <person name="Sharifova S."/>
            <person name="Ojaghi J."/>
            <person name="Eynullazada K."/>
            <person name="Bayramov B."/>
            <person name="Abdulazimova A."/>
            <person name="Shahmuradov I."/>
        </authorList>
    </citation>
    <scope>NUCLEOTIDE SEQUENCE [LARGE SCALE GENOMIC DNA]</scope>
    <source>
        <strain evidence="2">cv. AG2017</strain>
        <tissue evidence="1">Leaf</tissue>
    </source>
</reference>
<protein>
    <submittedName>
        <fullName evidence="1">Uncharacterized protein</fullName>
    </submittedName>
</protein>
<sequence length="83" mass="9223">MQVLYSDFQDKPEKDLQMLMIQSLNLAMANSSEAIGYASSMAKNTPAALKTVVQSCSISFHGSRLEHSLQNRQRVFGWPTSLS</sequence>
<accession>A0A2I0IVW5</accession>
<proteinExistence type="predicted"/>
<dbReference type="EMBL" id="PGOL01002430">
    <property type="protein sequence ID" value="PKI48142.1"/>
    <property type="molecule type" value="Genomic_DNA"/>
</dbReference>
<name>A0A2I0IVW5_PUNGR</name>
<dbReference type="AlphaFoldDB" id="A0A2I0IVW5"/>
<dbReference type="Proteomes" id="UP000233551">
    <property type="component" value="Unassembled WGS sequence"/>
</dbReference>
<organism evidence="1 2">
    <name type="scientific">Punica granatum</name>
    <name type="common">Pomegranate</name>
    <dbReference type="NCBI Taxonomy" id="22663"/>
    <lineage>
        <taxon>Eukaryota</taxon>
        <taxon>Viridiplantae</taxon>
        <taxon>Streptophyta</taxon>
        <taxon>Embryophyta</taxon>
        <taxon>Tracheophyta</taxon>
        <taxon>Spermatophyta</taxon>
        <taxon>Magnoliopsida</taxon>
        <taxon>eudicotyledons</taxon>
        <taxon>Gunneridae</taxon>
        <taxon>Pentapetalae</taxon>
        <taxon>rosids</taxon>
        <taxon>malvids</taxon>
        <taxon>Myrtales</taxon>
        <taxon>Lythraceae</taxon>
        <taxon>Punica</taxon>
    </lineage>
</organism>
<keyword evidence="2" id="KW-1185">Reference proteome</keyword>
<evidence type="ECO:0000313" key="2">
    <source>
        <dbReference type="Proteomes" id="UP000233551"/>
    </source>
</evidence>
<gene>
    <name evidence="1" type="ORF">CRG98_031407</name>
</gene>
<comment type="caution">
    <text evidence="1">The sequence shown here is derived from an EMBL/GenBank/DDBJ whole genome shotgun (WGS) entry which is preliminary data.</text>
</comment>